<protein>
    <submittedName>
        <fullName evidence="3">Acetyl esterase/lipase</fullName>
    </submittedName>
</protein>
<keyword evidence="1" id="KW-0378">Hydrolase</keyword>
<feature type="domain" description="BD-FAE-like" evidence="2">
    <location>
        <begin position="58"/>
        <end position="243"/>
    </location>
</feature>
<dbReference type="EMBL" id="OCNJ01000004">
    <property type="protein sequence ID" value="SOD95382.1"/>
    <property type="molecule type" value="Genomic_DNA"/>
</dbReference>
<dbReference type="Proteomes" id="UP000219621">
    <property type="component" value="Unassembled WGS sequence"/>
</dbReference>
<dbReference type="SUPFAM" id="SSF53474">
    <property type="entry name" value="alpha/beta-Hydrolases"/>
    <property type="match status" value="1"/>
</dbReference>
<dbReference type="PROSITE" id="PS51257">
    <property type="entry name" value="PROKAR_LIPOPROTEIN"/>
    <property type="match status" value="1"/>
</dbReference>
<accession>A0A286GIT2</accession>
<dbReference type="Gene3D" id="3.40.50.1820">
    <property type="entry name" value="alpha/beta hydrolase"/>
    <property type="match status" value="1"/>
</dbReference>
<evidence type="ECO:0000259" key="2">
    <source>
        <dbReference type="Pfam" id="PF20434"/>
    </source>
</evidence>
<reference evidence="3 4" key="1">
    <citation type="submission" date="2017-09" db="EMBL/GenBank/DDBJ databases">
        <authorList>
            <person name="Ehlers B."/>
            <person name="Leendertz F.H."/>
        </authorList>
    </citation>
    <scope>NUCLEOTIDE SEQUENCE [LARGE SCALE GENOMIC DNA]</scope>
    <source>
        <strain evidence="3 4">USBA 140</strain>
    </source>
</reference>
<dbReference type="Pfam" id="PF20434">
    <property type="entry name" value="BD-FAE"/>
    <property type="match status" value="1"/>
</dbReference>
<dbReference type="AlphaFoldDB" id="A0A286GIT2"/>
<dbReference type="OrthoDB" id="9771666at2"/>
<dbReference type="PANTHER" id="PTHR48081:SF9">
    <property type="entry name" value="CARBOXYLESTERASE"/>
    <property type="match status" value="1"/>
</dbReference>
<sequence length="294" mass="30963">MTRRPISRRRIGRLALAAGAALTAAGCSPLVLLNAAVSSQGWLSTTGVRYGAGPRRRLDVYRPRGVGPFSVVVWFYGGGWDSGERGGYEFVGVALARQGFVTVIPDYTLSPDGRYPEFLEDGAAAVAWTLEHIAEHGGDPARLALMGHSAGAYNAAMLAYDRRWLGAAGVPADAVKAFVGLSGPYEIFPYTVAITRTVFGHVQDDGVEPMTHVEPGAPPALLIHGGDDGTVDPRNAPTLAEALRRVGTRAEVVTLPDAGHVKPLLALSPPLEDAAVLRPVVAFLESVLGPTAPR</sequence>
<evidence type="ECO:0000313" key="3">
    <source>
        <dbReference type="EMBL" id="SOD95382.1"/>
    </source>
</evidence>
<dbReference type="InterPro" id="IPR050300">
    <property type="entry name" value="GDXG_lipolytic_enzyme"/>
</dbReference>
<dbReference type="InterPro" id="IPR049492">
    <property type="entry name" value="BD-FAE-like_dom"/>
</dbReference>
<dbReference type="RefSeq" id="WP_097279271.1">
    <property type="nucleotide sequence ID" value="NZ_OCNJ01000004.1"/>
</dbReference>
<dbReference type="InterPro" id="IPR029058">
    <property type="entry name" value="AB_hydrolase_fold"/>
</dbReference>
<dbReference type="GO" id="GO:0016787">
    <property type="term" value="F:hydrolase activity"/>
    <property type="evidence" value="ECO:0007669"/>
    <property type="project" value="UniProtKB-KW"/>
</dbReference>
<name>A0A286GIT2_9PROT</name>
<evidence type="ECO:0000313" key="4">
    <source>
        <dbReference type="Proteomes" id="UP000219621"/>
    </source>
</evidence>
<dbReference type="PANTHER" id="PTHR48081">
    <property type="entry name" value="AB HYDROLASE SUPERFAMILY PROTEIN C4A8.06C"/>
    <property type="match status" value="1"/>
</dbReference>
<proteinExistence type="predicted"/>
<evidence type="ECO:0000256" key="1">
    <source>
        <dbReference type="ARBA" id="ARBA00022801"/>
    </source>
</evidence>
<keyword evidence="4" id="KW-1185">Reference proteome</keyword>
<gene>
    <name evidence="3" type="ORF">SAMN05421508_104321</name>
</gene>
<dbReference type="PROSITE" id="PS51318">
    <property type="entry name" value="TAT"/>
    <property type="match status" value="1"/>
</dbReference>
<dbReference type="InterPro" id="IPR006311">
    <property type="entry name" value="TAT_signal"/>
</dbReference>
<organism evidence="3 4">
    <name type="scientific">Caenispirillum bisanense</name>
    <dbReference type="NCBI Taxonomy" id="414052"/>
    <lineage>
        <taxon>Bacteria</taxon>
        <taxon>Pseudomonadati</taxon>
        <taxon>Pseudomonadota</taxon>
        <taxon>Alphaproteobacteria</taxon>
        <taxon>Rhodospirillales</taxon>
        <taxon>Novispirillaceae</taxon>
        <taxon>Caenispirillum</taxon>
    </lineage>
</organism>